<sequence length="76" mass="8086">VSIIGAGVLGSIFGSVLSEAGFDVTLIEIFQKRMELLKKKGVYVQMPDGSRLHTKPTVTDDASTVGVCDVVMVCVK</sequence>
<organism evidence="2 3">
    <name type="scientific">Kipferlia bialata</name>
    <dbReference type="NCBI Taxonomy" id="797122"/>
    <lineage>
        <taxon>Eukaryota</taxon>
        <taxon>Metamonada</taxon>
        <taxon>Carpediemonas-like organisms</taxon>
        <taxon>Kipferlia</taxon>
    </lineage>
</organism>
<reference evidence="2 3" key="1">
    <citation type="journal article" date="2018" name="PLoS ONE">
        <title>The draft genome of Kipferlia bialata reveals reductive genome evolution in fornicate parasites.</title>
        <authorList>
            <person name="Tanifuji G."/>
            <person name="Takabayashi S."/>
            <person name="Kume K."/>
            <person name="Takagi M."/>
            <person name="Nakayama T."/>
            <person name="Kamikawa R."/>
            <person name="Inagaki Y."/>
            <person name="Hashimoto T."/>
        </authorList>
    </citation>
    <scope>NUCLEOTIDE SEQUENCE [LARGE SCALE GENOMIC DNA]</scope>
    <source>
        <strain evidence="2">NY0173</strain>
    </source>
</reference>
<dbReference type="InterPro" id="IPR036291">
    <property type="entry name" value="NAD(P)-bd_dom_sf"/>
</dbReference>
<name>A0A391NUE9_9EUKA</name>
<evidence type="ECO:0000313" key="2">
    <source>
        <dbReference type="EMBL" id="GCA64180.1"/>
    </source>
</evidence>
<protein>
    <recommendedName>
        <fullName evidence="1">Ketopantoate reductase N-terminal domain-containing protein</fullName>
    </recommendedName>
</protein>
<dbReference type="EMBL" id="BDIP01006425">
    <property type="protein sequence ID" value="GCA64180.1"/>
    <property type="molecule type" value="Genomic_DNA"/>
</dbReference>
<feature type="domain" description="Ketopantoate reductase N-terminal" evidence="1">
    <location>
        <begin position="1"/>
        <end position="76"/>
    </location>
</feature>
<dbReference type="SUPFAM" id="SSF51735">
    <property type="entry name" value="NAD(P)-binding Rossmann-fold domains"/>
    <property type="match status" value="1"/>
</dbReference>
<accession>A0A391NUE9</accession>
<dbReference type="Proteomes" id="UP000265618">
    <property type="component" value="Unassembled WGS sequence"/>
</dbReference>
<gene>
    <name evidence="2" type="ORF">KIPB_013481</name>
</gene>
<dbReference type="Gene3D" id="3.40.50.720">
    <property type="entry name" value="NAD(P)-binding Rossmann-like Domain"/>
    <property type="match status" value="1"/>
</dbReference>
<evidence type="ECO:0000313" key="3">
    <source>
        <dbReference type="Proteomes" id="UP000265618"/>
    </source>
</evidence>
<comment type="caution">
    <text evidence="2">The sequence shown here is derived from an EMBL/GenBank/DDBJ whole genome shotgun (WGS) entry which is preliminary data.</text>
</comment>
<proteinExistence type="predicted"/>
<keyword evidence="3" id="KW-1185">Reference proteome</keyword>
<evidence type="ECO:0000259" key="1">
    <source>
        <dbReference type="Pfam" id="PF02558"/>
    </source>
</evidence>
<feature type="non-terminal residue" evidence="2">
    <location>
        <position position="1"/>
    </location>
</feature>
<dbReference type="InterPro" id="IPR013332">
    <property type="entry name" value="KPR_N"/>
</dbReference>
<feature type="non-terminal residue" evidence="2">
    <location>
        <position position="76"/>
    </location>
</feature>
<dbReference type="Pfam" id="PF02558">
    <property type="entry name" value="ApbA"/>
    <property type="match status" value="1"/>
</dbReference>
<dbReference type="AlphaFoldDB" id="A0A391NUE9"/>